<protein>
    <submittedName>
        <fullName evidence="1">Uncharacterized protein</fullName>
    </submittedName>
</protein>
<evidence type="ECO:0000313" key="2">
    <source>
        <dbReference type="Proteomes" id="UP001164250"/>
    </source>
</evidence>
<name>A0ACC1BZB7_9ROSI</name>
<reference evidence="2" key="1">
    <citation type="journal article" date="2023" name="G3 (Bethesda)">
        <title>Genome assembly and association tests identify interacting loci associated with vigor, precocity, and sex in interspecific pistachio rootstocks.</title>
        <authorList>
            <person name="Palmer W."/>
            <person name="Jacygrad E."/>
            <person name="Sagayaradj S."/>
            <person name="Cavanaugh K."/>
            <person name="Han R."/>
            <person name="Bertier L."/>
            <person name="Beede B."/>
            <person name="Kafkas S."/>
            <person name="Golino D."/>
            <person name="Preece J."/>
            <person name="Michelmore R."/>
        </authorList>
    </citation>
    <scope>NUCLEOTIDE SEQUENCE [LARGE SCALE GENOMIC DNA]</scope>
</reference>
<gene>
    <name evidence="1" type="ORF">Patl1_17847</name>
</gene>
<accession>A0ACC1BZB7</accession>
<evidence type="ECO:0000313" key="1">
    <source>
        <dbReference type="EMBL" id="KAJ0105045.1"/>
    </source>
</evidence>
<sequence length="84" mass="9705">MISMRCCRSELKKPRRLHKRPITQVLTGSSYISTTTFTTHESFEGGTIMRTNLKSTLRKTDGKCLATNPIDRCWRCDPNWAKNQ</sequence>
<proteinExistence type="predicted"/>
<keyword evidence="2" id="KW-1185">Reference proteome</keyword>
<dbReference type="Proteomes" id="UP001164250">
    <property type="component" value="Chromosome 2"/>
</dbReference>
<organism evidence="1 2">
    <name type="scientific">Pistacia atlantica</name>
    <dbReference type="NCBI Taxonomy" id="434234"/>
    <lineage>
        <taxon>Eukaryota</taxon>
        <taxon>Viridiplantae</taxon>
        <taxon>Streptophyta</taxon>
        <taxon>Embryophyta</taxon>
        <taxon>Tracheophyta</taxon>
        <taxon>Spermatophyta</taxon>
        <taxon>Magnoliopsida</taxon>
        <taxon>eudicotyledons</taxon>
        <taxon>Gunneridae</taxon>
        <taxon>Pentapetalae</taxon>
        <taxon>rosids</taxon>
        <taxon>malvids</taxon>
        <taxon>Sapindales</taxon>
        <taxon>Anacardiaceae</taxon>
        <taxon>Pistacia</taxon>
    </lineage>
</organism>
<dbReference type="EMBL" id="CM047898">
    <property type="protein sequence ID" value="KAJ0105045.1"/>
    <property type="molecule type" value="Genomic_DNA"/>
</dbReference>
<comment type="caution">
    <text evidence="1">The sequence shown here is derived from an EMBL/GenBank/DDBJ whole genome shotgun (WGS) entry which is preliminary data.</text>
</comment>